<proteinExistence type="predicted"/>
<sequence length="241" mass="27521">MNFVGVDGCKSGWFAIELNETNKFKIELFANISDLWQKYNENSIILIDIPIGLRENYPKGRSCDLEARKVLGSPRRNSVFPVPCRQAIYEHTYESACTVNEKHFGNKISIFAWRIVPKIREVDAFLLKNESARSQILEIHPELCFCNLAGKPMHYSKKKKDGIAERLEVLKQVCPSTNEIFSSSLSRYKRKEVARDDILDALSAAVTAKLGHKHGFTSIPENSEFDPKGLPMQMVYFSNRM</sequence>
<dbReference type="HOGENOM" id="CLU_080977_1_0_2"/>
<protein>
    <recommendedName>
        <fullName evidence="3">DUF429 domain-containing protein</fullName>
    </recommendedName>
</protein>
<dbReference type="KEGG" id="mbu:Mbur_0592"/>
<dbReference type="InterPro" id="IPR007362">
    <property type="entry name" value="DUF429"/>
</dbReference>
<reference evidence="2" key="1">
    <citation type="journal article" date="2009" name="ISME J.">
        <title>The genome sequence of the psychrophilic archaeon, Methanococcoides burtonii: the role of genome evolution in cold adaptation.</title>
        <authorList>
            <person name="Allen M.A."/>
            <person name="Lauro F.M."/>
            <person name="Williams T.J."/>
            <person name="Burg D."/>
            <person name="Siddiqui K.S."/>
            <person name="De Francisci D."/>
            <person name="Chong K.W."/>
            <person name="Pilak O."/>
            <person name="Chew H.H."/>
            <person name="De Maere M.Z."/>
            <person name="Ting L."/>
            <person name="Katrib M."/>
            <person name="Ng C."/>
            <person name="Sowers K.R."/>
            <person name="Galperin M.Y."/>
            <person name="Anderson I.J."/>
            <person name="Ivanova N."/>
            <person name="Dalin E."/>
            <person name="Martinez M."/>
            <person name="Lapidus A."/>
            <person name="Hauser L."/>
            <person name="Land M."/>
            <person name="Thomas T."/>
            <person name="Cavicchioli R."/>
        </authorList>
    </citation>
    <scope>NUCLEOTIDE SEQUENCE [LARGE SCALE GENOMIC DNA]</scope>
    <source>
        <strain evidence="2">DSM 6242 / NBRC 107633 / OCM 468 / ACE-M</strain>
    </source>
</reference>
<gene>
    <name evidence="1" type="ordered locus">Mbur_0592</name>
</gene>
<dbReference type="AlphaFoldDB" id="Q12YB3"/>
<dbReference type="GeneID" id="3996804"/>
<dbReference type="EMBL" id="CP000300">
    <property type="protein sequence ID" value="ABE51563.1"/>
    <property type="molecule type" value="Genomic_DNA"/>
</dbReference>
<evidence type="ECO:0000313" key="2">
    <source>
        <dbReference type="Proteomes" id="UP000001979"/>
    </source>
</evidence>
<dbReference type="Pfam" id="PF04250">
    <property type="entry name" value="DUF429"/>
    <property type="match status" value="1"/>
</dbReference>
<dbReference type="RefSeq" id="WP_011498722.1">
    <property type="nucleotide sequence ID" value="NC_007955.1"/>
</dbReference>
<evidence type="ECO:0000313" key="1">
    <source>
        <dbReference type="EMBL" id="ABE51563.1"/>
    </source>
</evidence>
<dbReference type="OrthoDB" id="132880at2157"/>
<name>Q12YB3_METBU</name>
<keyword evidence="2" id="KW-1185">Reference proteome</keyword>
<accession>Q12YB3</accession>
<organism evidence="1 2">
    <name type="scientific">Methanococcoides burtonii (strain DSM 6242 / NBRC 107633 / OCM 468 / ACE-M)</name>
    <dbReference type="NCBI Taxonomy" id="259564"/>
    <lineage>
        <taxon>Archaea</taxon>
        <taxon>Methanobacteriati</taxon>
        <taxon>Methanobacteriota</taxon>
        <taxon>Stenosarchaea group</taxon>
        <taxon>Methanomicrobia</taxon>
        <taxon>Methanosarcinales</taxon>
        <taxon>Methanosarcinaceae</taxon>
        <taxon>Methanococcoides</taxon>
    </lineage>
</organism>
<evidence type="ECO:0008006" key="3">
    <source>
        <dbReference type="Google" id="ProtNLM"/>
    </source>
</evidence>
<dbReference type="Proteomes" id="UP000001979">
    <property type="component" value="Chromosome"/>
</dbReference>